<feature type="transmembrane region" description="Helical" evidence="3">
    <location>
        <begin position="143"/>
        <end position="161"/>
    </location>
</feature>
<evidence type="ECO:0000313" key="6">
    <source>
        <dbReference type="Proteomes" id="UP000242700"/>
    </source>
</evidence>
<dbReference type="EMBL" id="FNFI01000002">
    <property type="protein sequence ID" value="SDJ69320.1"/>
    <property type="molecule type" value="Genomic_DNA"/>
</dbReference>
<organism evidence="5 6">
    <name type="scientific">Jeotgalicoccus aerolatus</name>
    <dbReference type="NCBI Taxonomy" id="709510"/>
    <lineage>
        <taxon>Bacteria</taxon>
        <taxon>Bacillati</taxon>
        <taxon>Bacillota</taxon>
        <taxon>Bacilli</taxon>
        <taxon>Bacillales</taxon>
        <taxon>Staphylococcaceae</taxon>
        <taxon>Jeotgalicoccus</taxon>
    </lineage>
</organism>
<feature type="transmembrane region" description="Helical" evidence="3">
    <location>
        <begin position="104"/>
        <end position="123"/>
    </location>
</feature>
<keyword evidence="3" id="KW-0812">Transmembrane</keyword>
<evidence type="ECO:0000256" key="1">
    <source>
        <dbReference type="ARBA" id="ARBA00004370"/>
    </source>
</evidence>
<feature type="transmembrane region" description="Helical" evidence="3">
    <location>
        <begin position="191"/>
        <end position="210"/>
    </location>
</feature>
<feature type="transmembrane region" description="Helical" evidence="3">
    <location>
        <begin position="290"/>
        <end position="309"/>
    </location>
</feature>
<feature type="transmembrane region" description="Helical" evidence="3">
    <location>
        <begin position="258"/>
        <end position="278"/>
    </location>
</feature>
<sequence>MWKRRGTVKIKCAKIKPDLIIAYLTKEFQNGDIVEKKRIEWLDIAKAISIILVVLGHAGHAYLDIYLGWFRMPLFFFLSGILFKPVLFKNYINWASNKTFRMMLPYFVYGIAIYIIFNIQNLSLLPEHLYNLLYWGSGLQGPYGVFWFITVLLITQLLLGIIANFYKWIQFSIIAVMFIAGHLQVVTEIDWPWNINVVMIAIFYYSLGYYCRNIISKYHDSLSIAFVSAFLAVLAILIDVNGYLDFYLNLKMSSYNHFILDIIIPLLFFMPIIYISNLITRFPIKELLKVIGKFSIVIMYLHLPVNIFFRTILDYNVTTFEFTILGVIIPVILGYIFSLTKPTRVLFLGIK</sequence>
<evidence type="ECO:0000259" key="4">
    <source>
        <dbReference type="Pfam" id="PF01757"/>
    </source>
</evidence>
<reference evidence="6" key="1">
    <citation type="submission" date="2016-10" db="EMBL/GenBank/DDBJ databases">
        <authorList>
            <person name="Varghese N."/>
            <person name="Submissions S."/>
        </authorList>
    </citation>
    <scope>NUCLEOTIDE SEQUENCE [LARGE SCALE GENOMIC DNA]</scope>
    <source>
        <strain evidence="6">CGMCC 1.8911</strain>
    </source>
</reference>
<dbReference type="GO" id="GO:0016747">
    <property type="term" value="F:acyltransferase activity, transferring groups other than amino-acyl groups"/>
    <property type="evidence" value="ECO:0007669"/>
    <property type="project" value="InterPro"/>
</dbReference>
<feature type="transmembrane region" description="Helical" evidence="3">
    <location>
        <begin position="222"/>
        <end position="238"/>
    </location>
</feature>
<dbReference type="PANTHER" id="PTHR37312">
    <property type="entry name" value="MEMBRANE-BOUND ACYLTRANSFERASE YKRP-RELATED"/>
    <property type="match status" value="1"/>
</dbReference>
<keyword evidence="3" id="KW-0472">Membrane</keyword>
<dbReference type="Pfam" id="PF01757">
    <property type="entry name" value="Acyl_transf_3"/>
    <property type="match status" value="1"/>
</dbReference>
<protein>
    <submittedName>
        <fullName evidence="5">Fucose 4-O-acetylase</fullName>
    </submittedName>
</protein>
<dbReference type="InterPro" id="IPR002656">
    <property type="entry name" value="Acyl_transf_3_dom"/>
</dbReference>
<dbReference type="AlphaFoldDB" id="A0A1G8VVR1"/>
<feature type="transmembrane region" description="Helical" evidence="3">
    <location>
        <begin position="315"/>
        <end position="337"/>
    </location>
</feature>
<proteinExistence type="inferred from homology"/>
<keyword evidence="3" id="KW-1133">Transmembrane helix</keyword>
<evidence type="ECO:0000256" key="3">
    <source>
        <dbReference type="SAM" id="Phobius"/>
    </source>
</evidence>
<dbReference type="STRING" id="586411.SAMN05216187_10219"/>
<feature type="domain" description="Acyltransferase 3" evidence="4">
    <location>
        <begin position="40"/>
        <end position="338"/>
    </location>
</feature>
<feature type="transmembrane region" description="Helical" evidence="3">
    <location>
        <begin position="69"/>
        <end position="92"/>
    </location>
</feature>
<evidence type="ECO:0000313" key="5">
    <source>
        <dbReference type="EMBL" id="SDJ69320.1"/>
    </source>
</evidence>
<accession>A0A1G8VVR1</accession>
<name>A0A1G8VVR1_9STAP</name>
<dbReference type="OrthoDB" id="6623990at2"/>
<gene>
    <name evidence="5" type="ORF">SAMN05216187_10219</name>
</gene>
<evidence type="ECO:0000256" key="2">
    <source>
        <dbReference type="ARBA" id="ARBA00007400"/>
    </source>
</evidence>
<feature type="transmembrane region" description="Helical" evidence="3">
    <location>
        <begin position="168"/>
        <end position="185"/>
    </location>
</feature>
<comment type="subcellular location">
    <subcellularLocation>
        <location evidence="1">Membrane</location>
    </subcellularLocation>
</comment>
<dbReference type="PANTHER" id="PTHR37312:SF1">
    <property type="entry name" value="MEMBRANE-BOUND ACYLTRANSFERASE YKRP-RELATED"/>
    <property type="match status" value="1"/>
</dbReference>
<dbReference type="InterPro" id="IPR052734">
    <property type="entry name" value="Nod_factor_acetyltransferase"/>
</dbReference>
<comment type="similarity">
    <text evidence="2">Belongs to the acyltransferase 3 family.</text>
</comment>
<dbReference type="Proteomes" id="UP000242700">
    <property type="component" value="Unassembled WGS sequence"/>
</dbReference>
<feature type="transmembrane region" description="Helical" evidence="3">
    <location>
        <begin position="44"/>
        <end position="63"/>
    </location>
</feature>